<dbReference type="PANTHER" id="PTHR41313:SF1">
    <property type="entry name" value="DNA METHYLASE ADENINE-SPECIFIC DOMAIN-CONTAINING PROTEIN"/>
    <property type="match status" value="1"/>
</dbReference>
<sequence length="843" mass="98255">MVLGNMKKVSGRFGEKTVCVNDTNEDLQALLDKSIKNIKIDFNKIKEISKTRNNNELDDLLQSEYKNFSYHIIDGKLMYKDDKNIEIAKLTKKDEPKVKALIAIRESVRDILDSQLSGISDEELNQKQDVLNKEYDAFIEKFGYLKDYSGKFKEDASYPLIISLEKVVDKKDEQGNIVYDENGEKVTEAQKSDIFSKRTLSTPKPIEHTESSMEALTLSLFEKGKIDFDYMENLTGKDSDILKKELKGEIFYCLQSEEYQTKDEYLSGDVRKKLYYLKNKLEEIQFQKNIDIKRDYVKNINPKISIDMQEILMKFGTDKLNKKDRELIQSYVNNNANIYAEEFYKKYAVEFLTGEKKYISDRFNSSNVDYLSYTLRAEDDLKTYVVSKFAEYLKLYNDNQNTEFNFSMTKDDYEKFKQKYKAFVSDKQSITELEEIIKYNILQLNKVLPKDIEATDISVKLGTTWIPTKYYDEFMHETFNTSRYKDIKVVYSPYTATYKIENKSKDKFNDTANLKFATKRVNVYELMEATLNARDIKVNDTITENGKKSSILNHQETTLAMEKQEYLNTVFKDWIFKDKTRRDELTKIYNENFNSVVNRVYDGKNMKFPNMNTQVKLKSHQKDAIMHAVFGGNTLFAHCVGAGKTFEMIATAMESKRLGLCNKSLFVVPNHITQQTANEFLTLYPNSNILIAEEKDFKKENRKIFTSKIATGNYDAIIIGQTQFEKIPMSEEYQKAYIENQIEEITDVIEELRETENSNSFSVKQLEGMKKKLEANYEKMLNAKEKDDVLTFEQLAIDKLFVDEAHDYKNLEFVTKMGNIAGINPQGSQRASDLFMKCNIWIA</sequence>
<dbReference type="InterPro" id="IPR052933">
    <property type="entry name" value="DNA_Protect_Modify"/>
</dbReference>
<dbReference type="InterPro" id="IPR027417">
    <property type="entry name" value="P-loop_NTPase"/>
</dbReference>
<accession>A0A552VCI7</accession>
<protein>
    <submittedName>
        <fullName evidence="2">Uncharacterized protein</fullName>
    </submittedName>
</protein>
<dbReference type="OrthoDB" id="9815272at2"/>
<dbReference type="Proteomes" id="UP000319424">
    <property type="component" value="Unassembled WGS sequence"/>
</dbReference>
<gene>
    <name evidence="2" type="ORF">FL857_01575</name>
</gene>
<dbReference type="EMBL" id="VJXW01000002">
    <property type="protein sequence ID" value="TRW28182.1"/>
    <property type="molecule type" value="Genomic_DNA"/>
</dbReference>
<dbReference type="PANTHER" id="PTHR41313">
    <property type="entry name" value="ADENINE-SPECIFIC METHYLTRANSFERASE"/>
    <property type="match status" value="1"/>
</dbReference>
<comment type="caution">
    <text evidence="2">The sequence shown here is derived from an EMBL/GenBank/DDBJ whole genome shotgun (WGS) entry which is preliminary data.</text>
</comment>
<name>A0A552VCI7_9FIRM</name>
<proteinExistence type="predicted"/>
<evidence type="ECO:0000313" key="2">
    <source>
        <dbReference type="EMBL" id="TRW28182.1"/>
    </source>
</evidence>
<keyword evidence="1" id="KW-0175">Coiled coil</keyword>
<organism evidence="2 3">
    <name type="scientific">Criibacterium bergeronii</name>
    <dbReference type="NCBI Taxonomy" id="1871336"/>
    <lineage>
        <taxon>Bacteria</taxon>
        <taxon>Bacillati</taxon>
        <taxon>Bacillota</taxon>
        <taxon>Clostridia</taxon>
        <taxon>Peptostreptococcales</taxon>
        <taxon>Filifactoraceae</taxon>
        <taxon>Criibacterium</taxon>
    </lineage>
</organism>
<evidence type="ECO:0000313" key="3">
    <source>
        <dbReference type="Proteomes" id="UP000319424"/>
    </source>
</evidence>
<dbReference type="SUPFAM" id="SSF52540">
    <property type="entry name" value="P-loop containing nucleoside triphosphate hydrolases"/>
    <property type="match status" value="1"/>
</dbReference>
<dbReference type="Gene3D" id="3.40.50.300">
    <property type="entry name" value="P-loop containing nucleotide triphosphate hydrolases"/>
    <property type="match status" value="1"/>
</dbReference>
<feature type="coiled-coil region" evidence="1">
    <location>
        <begin position="735"/>
        <end position="786"/>
    </location>
</feature>
<evidence type="ECO:0000256" key="1">
    <source>
        <dbReference type="SAM" id="Coils"/>
    </source>
</evidence>
<reference evidence="2 3" key="1">
    <citation type="submission" date="2019-07" db="EMBL/GenBank/DDBJ databases">
        <title>Criibacterium bergeronii gen. nov., sp. nov. isolated from human clinical samples.</title>
        <authorList>
            <person name="Maheux A.F."/>
            <person name="Boudreau D.K."/>
            <person name="Berube E."/>
            <person name="Brodeur S."/>
            <person name="Bernard K.A."/>
            <person name="Abed J.Y."/>
            <person name="Ducrey E."/>
            <person name="Guay E.F."/>
            <person name="Raymond F."/>
            <person name="Corbeil J."/>
            <person name="Domingo M.-C."/>
            <person name="Roy P.H."/>
            <person name="Boissinot M."/>
            <person name="Tocheva E.I."/>
            <person name="Omar R.F."/>
        </authorList>
    </citation>
    <scope>NUCLEOTIDE SEQUENCE [LARGE SCALE GENOMIC DNA]</scope>
    <source>
        <strain evidence="2 3">CCRI-24246</strain>
    </source>
</reference>
<dbReference type="AlphaFoldDB" id="A0A552VCI7"/>